<name>A0A9D4KP09_DREPO</name>
<comment type="caution">
    <text evidence="2">The sequence shown here is derived from an EMBL/GenBank/DDBJ whole genome shotgun (WGS) entry which is preliminary data.</text>
</comment>
<dbReference type="Proteomes" id="UP000828390">
    <property type="component" value="Unassembled WGS sequence"/>
</dbReference>
<feature type="compositionally biased region" description="Polar residues" evidence="1">
    <location>
        <begin position="23"/>
        <end position="44"/>
    </location>
</feature>
<reference evidence="2" key="1">
    <citation type="journal article" date="2019" name="bioRxiv">
        <title>The Genome of the Zebra Mussel, Dreissena polymorpha: A Resource for Invasive Species Research.</title>
        <authorList>
            <person name="McCartney M.A."/>
            <person name="Auch B."/>
            <person name="Kono T."/>
            <person name="Mallez S."/>
            <person name="Zhang Y."/>
            <person name="Obille A."/>
            <person name="Becker A."/>
            <person name="Abrahante J.E."/>
            <person name="Garbe J."/>
            <person name="Badalamenti J.P."/>
            <person name="Herman A."/>
            <person name="Mangelson H."/>
            <person name="Liachko I."/>
            <person name="Sullivan S."/>
            <person name="Sone E.D."/>
            <person name="Koren S."/>
            <person name="Silverstein K.A.T."/>
            <person name="Beckman K.B."/>
            <person name="Gohl D.M."/>
        </authorList>
    </citation>
    <scope>NUCLEOTIDE SEQUENCE</scope>
    <source>
        <strain evidence="2">Duluth1</strain>
        <tissue evidence="2">Whole animal</tissue>
    </source>
</reference>
<evidence type="ECO:0000313" key="2">
    <source>
        <dbReference type="EMBL" id="KAH3843039.1"/>
    </source>
</evidence>
<accession>A0A9D4KP09</accession>
<protein>
    <submittedName>
        <fullName evidence="2">Uncharacterized protein</fullName>
    </submittedName>
</protein>
<sequence length="76" mass="8211">MKLMAAQITVRCPVMSARSQQKTSFLETSASSTSTAHRQPSSAPTKYALPSTASYRSYQSSFLSSSVAMPTYSSYS</sequence>
<dbReference type="EMBL" id="JAIWYP010000004">
    <property type="protein sequence ID" value="KAH3843039.1"/>
    <property type="molecule type" value="Genomic_DNA"/>
</dbReference>
<reference evidence="2" key="2">
    <citation type="submission" date="2020-11" db="EMBL/GenBank/DDBJ databases">
        <authorList>
            <person name="McCartney M.A."/>
            <person name="Auch B."/>
            <person name="Kono T."/>
            <person name="Mallez S."/>
            <person name="Becker A."/>
            <person name="Gohl D.M."/>
            <person name="Silverstein K.A.T."/>
            <person name="Koren S."/>
            <person name="Bechman K.B."/>
            <person name="Herman A."/>
            <person name="Abrahante J.E."/>
            <person name="Garbe J."/>
        </authorList>
    </citation>
    <scope>NUCLEOTIDE SEQUENCE</scope>
    <source>
        <strain evidence="2">Duluth1</strain>
        <tissue evidence="2">Whole animal</tissue>
    </source>
</reference>
<keyword evidence="3" id="KW-1185">Reference proteome</keyword>
<dbReference type="AlphaFoldDB" id="A0A9D4KP09"/>
<evidence type="ECO:0000256" key="1">
    <source>
        <dbReference type="SAM" id="MobiDB-lite"/>
    </source>
</evidence>
<proteinExistence type="predicted"/>
<gene>
    <name evidence="2" type="ORF">DPMN_116546</name>
</gene>
<feature type="region of interest" description="Disordered" evidence="1">
    <location>
        <begin position="23"/>
        <end position="47"/>
    </location>
</feature>
<evidence type="ECO:0000313" key="3">
    <source>
        <dbReference type="Proteomes" id="UP000828390"/>
    </source>
</evidence>
<organism evidence="2 3">
    <name type="scientific">Dreissena polymorpha</name>
    <name type="common">Zebra mussel</name>
    <name type="synonym">Mytilus polymorpha</name>
    <dbReference type="NCBI Taxonomy" id="45954"/>
    <lineage>
        <taxon>Eukaryota</taxon>
        <taxon>Metazoa</taxon>
        <taxon>Spiralia</taxon>
        <taxon>Lophotrochozoa</taxon>
        <taxon>Mollusca</taxon>
        <taxon>Bivalvia</taxon>
        <taxon>Autobranchia</taxon>
        <taxon>Heteroconchia</taxon>
        <taxon>Euheterodonta</taxon>
        <taxon>Imparidentia</taxon>
        <taxon>Neoheterodontei</taxon>
        <taxon>Myida</taxon>
        <taxon>Dreissenoidea</taxon>
        <taxon>Dreissenidae</taxon>
        <taxon>Dreissena</taxon>
    </lineage>
</organism>